<dbReference type="RefSeq" id="WP_185130837.1">
    <property type="nucleotide sequence ID" value="NZ_JACJVO010000024.1"/>
</dbReference>
<sequence length="140" mass="15894">MNVTVTDVRHAVSATLAAIDPAVPVYGEEVEATRPYFLAKLHRVWQTRMTGRRYVRSYKFDVQYFPSTAEPYGESHAVADKLYEALELIPIGSGKMRGARMRHVIIEGILHFFFTIEVEMFKQIAPSPLMASADMEETIL</sequence>
<proteinExistence type="predicted"/>
<accession>A0A7X0SNK7</accession>
<evidence type="ECO:0000313" key="1">
    <source>
        <dbReference type="EMBL" id="MBB6733189.1"/>
    </source>
</evidence>
<organism evidence="1 2">
    <name type="scientific">Cohnella zeiphila</name>
    <dbReference type="NCBI Taxonomy" id="2761120"/>
    <lineage>
        <taxon>Bacteria</taxon>
        <taxon>Bacillati</taxon>
        <taxon>Bacillota</taxon>
        <taxon>Bacilli</taxon>
        <taxon>Bacillales</taxon>
        <taxon>Paenibacillaceae</taxon>
        <taxon>Cohnella</taxon>
    </lineage>
</organism>
<dbReference type="Pfam" id="PF20765">
    <property type="entry name" value="Phage_tail_terminator_8"/>
    <property type="match status" value="1"/>
</dbReference>
<reference evidence="1 2" key="1">
    <citation type="submission" date="2020-08" db="EMBL/GenBank/DDBJ databases">
        <title>Cohnella phylogeny.</title>
        <authorList>
            <person name="Dunlap C."/>
        </authorList>
    </citation>
    <scope>NUCLEOTIDE SEQUENCE [LARGE SCALE GENOMIC DNA]</scope>
    <source>
        <strain evidence="1 2">CBP 2801</strain>
    </source>
</reference>
<keyword evidence="2" id="KW-1185">Reference proteome</keyword>
<dbReference type="InterPro" id="IPR049254">
    <property type="entry name" value="Phage_tail_terminator"/>
</dbReference>
<dbReference type="Proteomes" id="UP000564644">
    <property type="component" value="Unassembled WGS sequence"/>
</dbReference>
<evidence type="ECO:0000313" key="2">
    <source>
        <dbReference type="Proteomes" id="UP000564644"/>
    </source>
</evidence>
<gene>
    <name evidence="1" type="ORF">H7C18_19910</name>
</gene>
<protein>
    <submittedName>
        <fullName evidence="1">Uncharacterized protein</fullName>
    </submittedName>
</protein>
<dbReference type="AlphaFoldDB" id="A0A7X0SNK7"/>
<dbReference type="EMBL" id="JACJVO010000024">
    <property type="protein sequence ID" value="MBB6733189.1"/>
    <property type="molecule type" value="Genomic_DNA"/>
</dbReference>
<comment type="caution">
    <text evidence="1">The sequence shown here is derived from an EMBL/GenBank/DDBJ whole genome shotgun (WGS) entry which is preliminary data.</text>
</comment>
<name>A0A7X0SNK7_9BACL</name>